<reference evidence="1 2" key="1">
    <citation type="submission" date="2018-06" db="EMBL/GenBank/DDBJ databases">
        <authorList>
            <consortium name="Pathogen Informatics"/>
            <person name="Doyle S."/>
        </authorList>
    </citation>
    <scope>NUCLEOTIDE SEQUENCE [LARGE SCALE GENOMIC DNA]</scope>
    <source>
        <strain evidence="1 2">NCTC11343</strain>
    </source>
</reference>
<name>A0A2X2LG59_SPHMU</name>
<evidence type="ECO:0000313" key="2">
    <source>
        <dbReference type="Proteomes" id="UP000251241"/>
    </source>
</evidence>
<evidence type="ECO:0000313" key="1">
    <source>
        <dbReference type="EMBL" id="SPZ92339.1"/>
    </source>
</evidence>
<accession>A0A2X2LG59</accession>
<organism evidence="1 2">
    <name type="scientific">Sphingobacterium multivorum</name>
    <dbReference type="NCBI Taxonomy" id="28454"/>
    <lineage>
        <taxon>Bacteria</taxon>
        <taxon>Pseudomonadati</taxon>
        <taxon>Bacteroidota</taxon>
        <taxon>Sphingobacteriia</taxon>
        <taxon>Sphingobacteriales</taxon>
        <taxon>Sphingobacteriaceae</taxon>
        <taxon>Sphingobacterium</taxon>
    </lineage>
</organism>
<dbReference type="Proteomes" id="UP000251241">
    <property type="component" value="Unassembled WGS sequence"/>
</dbReference>
<gene>
    <name evidence="1" type="ORF">NCTC11343_04391</name>
</gene>
<dbReference type="RefSeq" id="WP_146753149.1">
    <property type="nucleotide sequence ID" value="NZ_CP069793.1"/>
</dbReference>
<protein>
    <recommendedName>
        <fullName evidence="3">Tetratricopeptide repeat protein</fullName>
    </recommendedName>
</protein>
<dbReference type="EMBL" id="UAUU01000011">
    <property type="protein sequence ID" value="SPZ92339.1"/>
    <property type="molecule type" value="Genomic_DNA"/>
</dbReference>
<proteinExistence type="predicted"/>
<dbReference type="AlphaFoldDB" id="A0A2X2LG59"/>
<dbReference type="GeneID" id="97179350"/>
<sequence>MVIRFFICVSLVLCGICCFGQVDVDKMRAEYATAVQNKKLCETNLKLLEKAANSATEKGYLAAYAILWAKHMGNPFTKLGQFKKGKKLLEEMIMKYPDNIDLRFIRWSVQTHAPSFLSYGKDRLRDKDFLVKNLHKLPNPKGRDVIYTYLKEANGYLKGEHVFSQAELNELSK</sequence>
<evidence type="ECO:0008006" key="3">
    <source>
        <dbReference type="Google" id="ProtNLM"/>
    </source>
</evidence>